<dbReference type="Gene3D" id="2.70.70.10">
    <property type="entry name" value="Glucose Permease (Domain IIA)"/>
    <property type="match status" value="1"/>
</dbReference>
<feature type="compositionally biased region" description="Basic and acidic residues" evidence="1">
    <location>
        <begin position="14"/>
        <end position="28"/>
    </location>
</feature>
<keyword evidence="4" id="KW-1185">Reference proteome</keyword>
<evidence type="ECO:0000256" key="1">
    <source>
        <dbReference type="SAM" id="MobiDB-lite"/>
    </source>
</evidence>
<feature type="region of interest" description="Disordered" evidence="1">
    <location>
        <begin position="1"/>
        <end position="28"/>
    </location>
</feature>
<dbReference type="GO" id="GO:0004222">
    <property type="term" value="F:metalloendopeptidase activity"/>
    <property type="evidence" value="ECO:0007669"/>
    <property type="project" value="TreeGrafter"/>
</dbReference>
<dbReference type="EMBL" id="WWCL01000003">
    <property type="protein sequence ID" value="MYN46416.1"/>
    <property type="molecule type" value="Genomic_DNA"/>
</dbReference>
<gene>
    <name evidence="3" type="ORF">GTP23_15305</name>
</gene>
<accession>A0A845I4Q6</accession>
<feature type="domain" description="M23ase beta-sheet core" evidence="2">
    <location>
        <begin position="366"/>
        <end position="459"/>
    </location>
</feature>
<reference evidence="3" key="1">
    <citation type="submission" date="2019-12" db="EMBL/GenBank/DDBJ databases">
        <title>Novel species isolated from a subtropical stream in China.</title>
        <authorList>
            <person name="Lu H."/>
        </authorList>
    </citation>
    <scope>NUCLEOTIDE SEQUENCE [LARGE SCALE GENOMIC DNA]</scope>
    <source>
        <strain evidence="3">FT93W</strain>
    </source>
</reference>
<dbReference type="InterPro" id="IPR011055">
    <property type="entry name" value="Dup_hybrid_motif"/>
</dbReference>
<dbReference type="Pfam" id="PF01551">
    <property type="entry name" value="Peptidase_M23"/>
    <property type="match status" value="1"/>
</dbReference>
<organism evidence="3 4">
    <name type="scientific">Duganella fentianensis</name>
    <dbReference type="NCBI Taxonomy" id="2692177"/>
    <lineage>
        <taxon>Bacteria</taxon>
        <taxon>Pseudomonadati</taxon>
        <taxon>Pseudomonadota</taxon>
        <taxon>Betaproteobacteria</taxon>
        <taxon>Burkholderiales</taxon>
        <taxon>Oxalobacteraceae</taxon>
        <taxon>Telluria group</taxon>
        <taxon>Duganella</taxon>
    </lineage>
</organism>
<dbReference type="FunFam" id="2.70.70.10:FF:000003">
    <property type="entry name" value="Murein hydrolase activator EnvC"/>
    <property type="match status" value="1"/>
</dbReference>
<dbReference type="SUPFAM" id="SSF51261">
    <property type="entry name" value="Duplicated hybrid motif"/>
    <property type="match status" value="1"/>
</dbReference>
<sequence>MPLQGAQAVTFGKTTERSKQKAAAEAERAGLQQKLSALKKDISKTESAKDDAADTLAESEQAISDANRSLRELAQEQDGTNVRLQQLAAEHERLAQVVGQQKQQLARLLREQYVAGNEDRIKLLLSGDNPNRINRDLQMMAYVSQAQARLLESLRANLKAVETNQADAENAKEELQEIAEEQKQQKQKLEQEKGRRATLLANLSKKLVAQRKEAGNLERDEQRLGGLVDKLNKLIQEQAIAAAAEKKRQEQLAAARAEAKARAEAEARAQAKAAAAEAERQRLARANGSKAGSVKPADEPKVVVQKPVEAPKPLPREEEAAKPADIALAPAAPAGAFASLKGQLRPPVSGKLAARFGSKRGDGPSWKGVFIRASEGTGIQAIAAGRVVFADWLRGFGNLIIVDHGGQYMSIYGNNETLLKRIGEIVKPGDQIATAGNSGGQEESGLYFELRHQGAAFDPAGWIKF</sequence>
<evidence type="ECO:0000259" key="2">
    <source>
        <dbReference type="Pfam" id="PF01551"/>
    </source>
</evidence>
<protein>
    <submittedName>
        <fullName evidence="3">Peptidoglycan DD-metalloendopeptidase family protein</fullName>
    </submittedName>
</protein>
<evidence type="ECO:0000313" key="4">
    <source>
        <dbReference type="Proteomes" id="UP000444316"/>
    </source>
</evidence>
<dbReference type="AlphaFoldDB" id="A0A845I4Q6"/>
<dbReference type="InterPro" id="IPR050570">
    <property type="entry name" value="Cell_wall_metabolism_enzyme"/>
</dbReference>
<comment type="caution">
    <text evidence="3">The sequence shown here is derived from an EMBL/GenBank/DDBJ whole genome shotgun (WGS) entry which is preliminary data.</text>
</comment>
<feature type="region of interest" description="Disordered" evidence="1">
    <location>
        <begin position="272"/>
        <end position="320"/>
    </location>
</feature>
<dbReference type="CDD" id="cd12797">
    <property type="entry name" value="M23_peptidase"/>
    <property type="match status" value="1"/>
</dbReference>
<dbReference type="PANTHER" id="PTHR21666:SF270">
    <property type="entry name" value="MUREIN HYDROLASE ACTIVATOR ENVC"/>
    <property type="match status" value="1"/>
</dbReference>
<dbReference type="Gene3D" id="6.10.250.3150">
    <property type="match status" value="1"/>
</dbReference>
<dbReference type="PANTHER" id="PTHR21666">
    <property type="entry name" value="PEPTIDASE-RELATED"/>
    <property type="match status" value="1"/>
</dbReference>
<evidence type="ECO:0000313" key="3">
    <source>
        <dbReference type="EMBL" id="MYN46416.1"/>
    </source>
</evidence>
<name>A0A845I4Q6_9BURK</name>
<dbReference type="Proteomes" id="UP000444316">
    <property type="component" value="Unassembled WGS sequence"/>
</dbReference>
<dbReference type="InterPro" id="IPR016047">
    <property type="entry name" value="M23ase_b-sheet_dom"/>
</dbReference>
<proteinExistence type="predicted"/>